<name>A0A7D5TBV1_9EURY</name>
<dbReference type="InterPro" id="IPR031803">
    <property type="entry name" value="BAT_GAF/HTH-assoc"/>
</dbReference>
<dbReference type="NCBIfam" id="TIGR00229">
    <property type="entry name" value="sensory_box"/>
    <property type="match status" value="2"/>
</dbReference>
<evidence type="ECO:0000256" key="2">
    <source>
        <dbReference type="ARBA" id="ARBA00022777"/>
    </source>
</evidence>
<dbReference type="AlphaFoldDB" id="A0A7D5TBV1"/>
<dbReference type="GO" id="GO:0006355">
    <property type="term" value="P:regulation of DNA-templated transcription"/>
    <property type="evidence" value="ECO:0007669"/>
    <property type="project" value="InterPro"/>
</dbReference>
<dbReference type="InterPro" id="IPR035965">
    <property type="entry name" value="PAS-like_dom_sf"/>
</dbReference>
<dbReference type="InterPro" id="IPR029016">
    <property type="entry name" value="GAF-like_dom_sf"/>
</dbReference>
<dbReference type="Proteomes" id="UP000509346">
    <property type="component" value="Chromosome"/>
</dbReference>
<dbReference type="GeneID" id="56083426"/>
<dbReference type="RefSeq" id="WP_179922857.1">
    <property type="nucleotide sequence ID" value="NZ_CP058909.1"/>
</dbReference>
<keyword evidence="3" id="KW-0805">Transcription regulation</keyword>
<dbReference type="KEGG" id="hpel:HZS54_12515"/>
<dbReference type="InterPro" id="IPR013767">
    <property type="entry name" value="PAS_fold"/>
</dbReference>
<keyword evidence="7" id="KW-1185">Reference proteome</keyword>
<keyword evidence="2" id="KW-0418">Kinase</keyword>
<dbReference type="SUPFAM" id="SSF52172">
    <property type="entry name" value="CheY-like"/>
    <property type="match status" value="1"/>
</dbReference>
<dbReference type="PANTHER" id="PTHR34236">
    <property type="entry name" value="DIMETHYL SULFOXIDE REDUCTASE TRANSCRIPTIONAL ACTIVATOR"/>
    <property type="match status" value="1"/>
</dbReference>
<dbReference type="InterPro" id="IPR003018">
    <property type="entry name" value="GAF"/>
</dbReference>
<dbReference type="InterPro" id="IPR000014">
    <property type="entry name" value="PAS"/>
</dbReference>
<evidence type="ECO:0000259" key="5">
    <source>
        <dbReference type="PROSITE" id="PS50112"/>
    </source>
</evidence>
<organism evidence="6 7">
    <name type="scientific">Halosimplex pelagicum</name>
    <dbReference type="NCBI Taxonomy" id="869886"/>
    <lineage>
        <taxon>Archaea</taxon>
        <taxon>Methanobacteriati</taxon>
        <taxon>Methanobacteriota</taxon>
        <taxon>Stenosarchaea group</taxon>
        <taxon>Halobacteria</taxon>
        <taxon>Halobacteriales</taxon>
        <taxon>Haloarculaceae</taxon>
        <taxon>Halosimplex</taxon>
    </lineage>
</organism>
<dbReference type="InterPro" id="IPR013656">
    <property type="entry name" value="PAS_4"/>
</dbReference>
<dbReference type="OrthoDB" id="27447at2157"/>
<accession>A0A7D5TBV1</accession>
<dbReference type="Pfam" id="PF13426">
    <property type="entry name" value="PAS_9"/>
    <property type="match status" value="2"/>
</dbReference>
<dbReference type="Pfam" id="PF08448">
    <property type="entry name" value="PAS_4"/>
    <property type="match status" value="1"/>
</dbReference>
<dbReference type="Pfam" id="PF00989">
    <property type="entry name" value="PAS"/>
    <property type="match status" value="1"/>
</dbReference>
<keyword evidence="4" id="KW-0804">Transcription</keyword>
<dbReference type="InterPro" id="IPR007050">
    <property type="entry name" value="HTH_bacterioopsin"/>
</dbReference>
<proteinExistence type="predicted"/>
<dbReference type="SUPFAM" id="SSF55785">
    <property type="entry name" value="PYP-like sensor domain (PAS domain)"/>
    <property type="match status" value="4"/>
</dbReference>
<dbReference type="SMART" id="SM00091">
    <property type="entry name" value="PAS"/>
    <property type="match status" value="4"/>
</dbReference>
<evidence type="ECO:0000256" key="1">
    <source>
        <dbReference type="ARBA" id="ARBA00022679"/>
    </source>
</evidence>
<protein>
    <submittedName>
        <fullName evidence="6">PAS domain S-box protein</fullName>
    </submittedName>
</protein>
<dbReference type="Pfam" id="PF04967">
    <property type="entry name" value="HTH_10"/>
    <property type="match status" value="1"/>
</dbReference>
<feature type="domain" description="PAS" evidence="5">
    <location>
        <begin position="406"/>
        <end position="455"/>
    </location>
</feature>
<keyword evidence="1" id="KW-0808">Transferase</keyword>
<evidence type="ECO:0000256" key="4">
    <source>
        <dbReference type="ARBA" id="ARBA00023163"/>
    </source>
</evidence>
<evidence type="ECO:0000313" key="6">
    <source>
        <dbReference type="EMBL" id="QLH82389.1"/>
    </source>
</evidence>
<dbReference type="PROSITE" id="PS50112">
    <property type="entry name" value="PAS"/>
    <property type="match status" value="3"/>
</dbReference>
<feature type="domain" description="PAS" evidence="5">
    <location>
        <begin position="542"/>
        <end position="605"/>
    </location>
</feature>
<feature type="domain" description="PAS" evidence="5">
    <location>
        <begin position="184"/>
        <end position="220"/>
    </location>
</feature>
<dbReference type="GO" id="GO:0016301">
    <property type="term" value="F:kinase activity"/>
    <property type="evidence" value="ECO:0007669"/>
    <property type="project" value="UniProtKB-KW"/>
</dbReference>
<sequence length="1229" mass="136396">MSKTVENYTEILTEEGEDLFLTNGMPEVLIFDDSPIAGDLAGELEHISWNHRTVESEDEALTQLQNDGADCLVYDPNMLETPIEFLLDLRQQSDIPVVVWGNDIGGEDVRQIASVPNTDYVPKVTGESEKVFCLSSLNKHPHNTPFGPESSASSTDCDEVLVSIVYHSVREYWMNERIETQLDAIENSLNGIAILNDDREFVYTNETMVDLFGYDSAEILLGNSAQMCFPHHEIDRFSEDILPEAKSEGDWRGGIDCRKMDGSVFPARLSVSWLSDGQYVLTIEDISEQRVLQEELDEIHEHIGQAFIAVDDDLGIAHLNHTAQAYFDLPDQDTIVGETLFDSHFTEMEEELRDGFAEVDTNDEETSFSIYLDSRDSWLETRIYPFDGGYALYFRDITEQKERQRQLDLARNFIEESADGYFVIEADSAEIVDVNPTAHKWLGIGKHDLIGMSAVDMINNYSDVDGYTMENHYEFCEEARDGVAVHEAQYGPPAGTMYPVEARGTCETINGTEYLIVAGRNSQEQPHEAGKDANLGVAESFLEGSPDPVVLIDPEQNEVIEVNYRTLEVTGFSQEDLVGCPYRKLFPDEIVDEQLEKHDEVLNDGGGRYRRLPDGSYVRLRTEDGTIPVEISTTTVETATQTAHLNVIRIIEEAVDYEESFQLVNEMTHQLGRQESANEIAKTAVDAIENIPLFVGSGIYLYDESVGVLDMVAYNEPEEGAADGIQSFEPGDGGLWDVYSENETRVFNDNATIAPCTNSSGEVAVPIGSHGVLFACCADEVTTGGIVENFATVVASSIESALDRAESITELKERERKANIQKQQLEYVSELNDKIRSLNKALVQAESKEAIREAVCHRLAELDEFDGILFTEFDGGSDTVELNESTGVPEEFLDRLPLSDGSESLPPTSRTGAEQEVVEVSNIASKAQQERWANIALEHEFKSVISIPLEYDDISYGSLTIYSDLSEAFDGRTKDVLEELGSLVAYAFHAVTSRAALGSNSGIDMTFNIDDSGGLREFAADLDTALTVQNVIPANDDDYFLLHCHIANVDSEDVVSTVEGTQGVDDIRMIGEAESGIYELKIEEPGSVIKIVDLGVSFESAVVSPENIEVTVTLPTNRDRGEFIKEVESQLPTTAKLQASHEDIEPDTIPWARMLRGSLTEKQETALRTAYHVGYFDSPAKTNGRELAERIGISQGTISYRLRAAQRNLFGTMWDSSQQEPIAQPTSEN</sequence>
<reference evidence="6 7" key="1">
    <citation type="submission" date="2020-07" db="EMBL/GenBank/DDBJ databases">
        <title>Halosimplex litoreum sp. nov. and Halosimplex rubrum sp. nov., isolated from different salt environments.</title>
        <authorList>
            <person name="Cui H."/>
        </authorList>
    </citation>
    <scope>NUCLEOTIDE SEQUENCE [LARGE SCALE GENOMIC DNA]</scope>
    <source>
        <strain evidence="6 7">R2</strain>
    </source>
</reference>
<dbReference type="Gene3D" id="3.30.450.20">
    <property type="entry name" value="PAS domain"/>
    <property type="match status" value="4"/>
</dbReference>
<evidence type="ECO:0000313" key="7">
    <source>
        <dbReference type="Proteomes" id="UP000509346"/>
    </source>
</evidence>
<dbReference type="InterPro" id="IPR011006">
    <property type="entry name" value="CheY-like_superfamily"/>
</dbReference>
<dbReference type="CDD" id="cd00130">
    <property type="entry name" value="PAS"/>
    <property type="match status" value="2"/>
</dbReference>
<dbReference type="Pfam" id="PF13185">
    <property type="entry name" value="GAF_2"/>
    <property type="match status" value="1"/>
</dbReference>
<evidence type="ECO:0000256" key="3">
    <source>
        <dbReference type="ARBA" id="ARBA00023015"/>
    </source>
</evidence>
<dbReference type="PANTHER" id="PTHR34236:SF1">
    <property type="entry name" value="DIMETHYL SULFOXIDE REDUCTASE TRANSCRIPTIONAL ACTIVATOR"/>
    <property type="match status" value="1"/>
</dbReference>
<dbReference type="EMBL" id="CP058909">
    <property type="protein sequence ID" value="QLH82389.1"/>
    <property type="molecule type" value="Genomic_DNA"/>
</dbReference>
<dbReference type="Gene3D" id="3.30.450.40">
    <property type="match status" value="1"/>
</dbReference>
<dbReference type="SUPFAM" id="SSF55781">
    <property type="entry name" value="GAF domain-like"/>
    <property type="match status" value="2"/>
</dbReference>
<dbReference type="Gene3D" id="3.40.50.2300">
    <property type="match status" value="1"/>
</dbReference>
<dbReference type="Pfam" id="PF15915">
    <property type="entry name" value="BAT"/>
    <property type="match status" value="1"/>
</dbReference>
<gene>
    <name evidence="6" type="ORF">HZS54_12515</name>
</gene>